<name>A0A0G9JXE7_9BACT</name>
<dbReference type="Proteomes" id="UP000035514">
    <property type="component" value="Unassembled WGS sequence"/>
</dbReference>
<feature type="transmembrane region" description="Helical" evidence="1">
    <location>
        <begin position="41"/>
        <end position="60"/>
    </location>
</feature>
<comment type="caution">
    <text evidence="2">The sequence shown here is derived from an EMBL/GenBank/DDBJ whole genome shotgun (WGS) entry which is preliminary data.</text>
</comment>
<evidence type="ECO:0000313" key="3">
    <source>
        <dbReference type="Proteomes" id="UP000035514"/>
    </source>
</evidence>
<gene>
    <name evidence="2" type="ORF">AA20_09120</name>
</gene>
<evidence type="ECO:0000313" key="2">
    <source>
        <dbReference type="EMBL" id="KLD98254.1"/>
    </source>
</evidence>
<feature type="transmembrane region" description="Helical" evidence="1">
    <location>
        <begin position="105"/>
        <end position="124"/>
    </location>
</feature>
<proteinExistence type="predicted"/>
<keyword evidence="1" id="KW-1133">Transmembrane helix</keyword>
<dbReference type="EMBL" id="JAIQ01000129">
    <property type="protein sequence ID" value="KLD98254.1"/>
    <property type="molecule type" value="Genomic_DNA"/>
</dbReference>
<sequence length="127" mass="15326">MEYLYLLIIFIAFELFEVNWQKSDSLYGLLDNNFLVFKKNVFLYFILHPSFFYTIFLSFYLNNFGFFMSSILILKFFDISIKLSLMKGLSKNKEMEDIVPYNIKMFPIIRYFNVITYPLFFLLATTL</sequence>
<feature type="transmembrane region" description="Helical" evidence="1">
    <location>
        <begin position="66"/>
        <end position="85"/>
    </location>
</feature>
<dbReference type="AlphaFoldDB" id="A0A0G9JXE7"/>
<organism evidence="2 3">
    <name type="scientific">Aliarcobacter butzleri L348</name>
    <dbReference type="NCBI Taxonomy" id="1447256"/>
    <lineage>
        <taxon>Bacteria</taxon>
        <taxon>Pseudomonadati</taxon>
        <taxon>Campylobacterota</taxon>
        <taxon>Epsilonproteobacteria</taxon>
        <taxon>Campylobacterales</taxon>
        <taxon>Arcobacteraceae</taxon>
        <taxon>Aliarcobacter</taxon>
    </lineage>
</organism>
<keyword evidence="1" id="KW-0472">Membrane</keyword>
<accession>A0A0G9JXE7</accession>
<reference evidence="2 3" key="1">
    <citation type="submission" date="2014-01" db="EMBL/GenBank/DDBJ databases">
        <title>Development of a Comparative Genomic Fingerprinting Assay for High Resolution Genotyping of Arcobacter butzleri.</title>
        <authorList>
            <person name="Webb A.L."/>
            <person name="Inglis G.D."/>
            <person name="Kruczkiewicz P."/>
            <person name="Selinger L.B."/>
            <person name="Taboada E.N."/>
        </authorList>
    </citation>
    <scope>NUCLEOTIDE SEQUENCE [LARGE SCALE GENOMIC DNA]</scope>
    <source>
        <strain evidence="2 3">L348</strain>
    </source>
</reference>
<dbReference type="PATRIC" id="fig|1447256.3.peg.1781"/>
<protein>
    <submittedName>
        <fullName evidence="2">Uncharacterized protein</fullName>
    </submittedName>
</protein>
<keyword evidence="1" id="KW-0812">Transmembrane</keyword>
<evidence type="ECO:0000256" key="1">
    <source>
        <dbReference type="SAM" id="Phobius"/>
    </source>
</evidence>